<dbReference type="RefSeq" id="WP_054082423.1">
    <property type="nucleotide sequence ID" value="NZ_LJPW01000040.1"/>
</dbReference>
<dbReference type="EMBL" id="RBOC01000083">
    <property type="protein sequence ID" value="RMM10124.1"/>
    <property type="molecule type" value="Genomic_DNA"/>
</dbReference>
<comment type="caution">
    <text evidence="1">The sequence shown here is derived from an EMBL/GenBank/DDBJ whole genome shotgun (WGS) entry which is preliminary data.</text>
</comment>
<dbReference type="Gene3D" id="3.40.50.300">
    <property type="entry name" value="P-loop containing nucleotide triphosphate hydrolases"/>
    <property type="match status" value="1"/>
</dbReference>
<proteinExistence type="predicted"/>
<dbReference type="InterPro" id="IPR027417">
    <property type="entry name" value="P-loop_NTPase"/>
</dbReference>
<organism evidence="1 2">
    <name type="scientific">Pseudomonas caricapapayae</name>
    <dbReference type="NCBI Taxonomy" id="46678"/>
    <lineage>
        <taxon>Bacteria</taxon>
        <taxon>Pseudomonadati</taxon>
        <taxon>Pseudomonadota</taxon>
        <taxon>Gammaproteobacteria</taxon>
        <taxon>Pseudomonadales</taxon>
        <taxon>Pseudomonadaceae</taxon>
        <taxon>Pseudomonas</taxon>
    </lineage>
</organism>
<sequence length="242" mass="27115">MLNTVHLILQGKGGIGKSLAAVLLAQYFLSKGETLRAFDTDQENTTFSHYKALNAVHIPVMNESRTINAKMFDSLIEKILEQEGVFVIDNGANTFSPLLAYMVENDLVNFLQENGRKVYVHTVVGGGDTLQDTANGFNSIAQGLPEASLVLWMNEHFGALISADGKPFVETKLYQKQSDRLHGTVSLPARNHHTYGDDIRRMNVQRLTLEEVKLSPNFVTMEKQRIHTVVNHVFSQLNQIQF</sequence>
<evidence type="ECO:0000313" key="2">
    <source>
        <dbReference type="Proteomes" id="UP000278587"/>
    </source>
</evidence>
<dbReference type="Proteomes" id="UP000278587">
    <property type="component" value="Unassembled WGS sequence"/>
</dbReference>
<dbReference type="SUPFAM" id="SSF52540">
    <property type="entry name" value="P-loop containing nucleoside triphosphate hydrolases"/>
    <property type="match status" value="1"/>
</dbReference>
<gene>
    <name evidence="1" type="ORF">ALQ84_200217</name>
</gene>
<dbReference type="AlphaFoldDB" id="A0A0P9M2X5"/>
<reference evidence="1 2" key="1">
    <citation type="submission" date="2018-08" db="EMBL/GenBank/DDBJ databases">
        <title>Recombination of ecologically and evolutionarily significant loci maintains genetic cohesion in the Pseudomonas syringae species complex.</title>
        <authorList>
            <person name="Dillon M."/>
            <person name="Thakur S."/>
            <person name="Almeida R.N.D."/>
            <person name="Weir B.S."/>
            <person name="Guttman D.S."/>
        </authorList>
    </citation>
    <scope>NUCLEOTIDE SEQUENCE [LARGE SCALE GENOMIC DNA]</scope>
    <source>
        <strain evidence="1 2">ICMP 4086</strain>
    </source>
</reference>
<accession>A0A0P9M2X5</accession>
<name>A0A0P9M2X5_9PSED</name>
<evidence type="ECO:0000313" key="1">
    <source>
        <dbReference type="EMBL" id="RMM10124.1"/>
    </source>
</evidence>
<dbReference type="OrthoDB" id="69313at2"/>
<protein>
    <submittedName>
        <fullName evidence="1">Uncharacterized protein</fullName>
    </submittedName>
</protein>